<accession>A0A2N6NVJ2</accession>
<gene>
    <name evidence="2" type="primary">tef5</name>
    <name evidence="2" type="ORF">BM221_003737</name>
</gene>
<dbReference type="PANTHER" id="PTHR11595">
    <property type="entry name" value="EF-HAND AND COILED-COIL DOMAIN-CONTAINING FAMILY MEMBER"/>
    <property type="match status" value="1"/>
</dbReference>
<dbReference type="GO" id="GO:0003746">
    <property type="term" value="F:translation elongation factor activity"/>
    <property type="evidence" value="ECO:0007669"/>
    <property type="project" value="UniProtKB-KW"/>
</dbReference>
<dbReference type="GO" id="GO:0005853">
    <property type="term" value="C:eukaryotic translation elongation factor 1 complex"/>
    <property type="evidence" value="ECO:0007669"/>
    <property type="project" value="InterPro"/>
</dbReference>
<keyword evidence="2" id="KW-0251">Elongation factor</keyword>
<proteinExistence type="predicted"/>
<dbReference type="InterPro" id="IPR018940">
    <property type="entry name" value="EF-1_beta_acid_region_euk"/>
</dbReference>
<dbReference type="Pfam" id="PF10587">
    <property type="entry name" value="EF-1_beta_acid"/>
    <property type="match status" value="1"/>
</dbReference>
<sequence length="159" mass="18072">MGFPNLTEEIGLKGKLHCSTHQTNHRLVTYHFLVFYLSHTPSQANVAYFKAINAVPDASLHPHAARWYKHMTSYEPEFVHLPGNPSKPYNEYGPNDVISSTKLNVPSDNVEDVHLFSSDQEEDPEAVRIREQRLADYNKRKAAKPKTFAKSVVTLDVKP</sequence>
<organism evidence="2 3">
    <name type="scientific">Beauveria bassiana</name>
    <name type="common">White muscardine disease fungus</name>
    <name type="synonym">Tritirachium shiotae</name>
    <dbReference type="NCBI Taxonomy" id="176275"/>
    <lineage>
        <taxon>Eukaryota</taxon>
        <taxon>Fungi</taxon>
        <taxon>Dikarya</taxon>
        <taxon>Ascomycota</taxon>
        <taxon>Pezizomycotina</taxon>
        <taxon>Sordariomycetes</taxon>
        <taxon>Hypocreomycetidae</taxon>
        <taxon>Hypocreales</taxon>
        <taxon>Cordycipitaceae</taxon>
        <taxon>Beauveria</taxon>
    </lineage>
</organism>
<keyword evidence="2" id="KW-0648">Protein biosynthesis</keyword>
<evidence type="ECO:0000313" key="2">
    <source>
        <dbReference type="EMBL" id="PMB71270.1"/>
    </source>
</evidence>
<dbReference type="EMBL" id="MRVG01000003">
    <property type="protein sequence ID" value="PMB71270.1"/>
    <property type="molecule type" value="Genomic_DNA"/>
</dbReference>
<name>A0A2N6NVJ2_BEABA</name>
<dbReference type="GO" id="GO:0005085">
    <property type="term" value="F:guanyl-nucleotide exchange factor activity"/>
    <property type="evidence" value="ECO:0007669"/>
    <property type="project" value="TreeGrafter"/>
</dbReference>
<feature type="domain" description="Elongation factor 1 beta central acidic region eukaryote" evidence="1">
    <location>
        <begin position="115"/>
        <end position="141"/>
    </location>
</feature>
<evidence type="ECO:0000259" key="1">
    <source>
        <dbReference type="SMART" id="SM01182"/>
    </source>
</evidence>
<dbReference type="InterPro" id="IPR049720">
    <property type="entry name" value="EF1B_bsu/dsu"/>
</dbReference>
<dbReference type="GO" id="GO:0005829">
    <property type="term" value="C:cytosol"/>
    <property type="evidence" value="ECO:0007669"/>
    <property type="project" value="TreeGrafter"/>
</dbReference>
<protein>
    <submittedName>
        <fullName evidence="2">Elongation factor 1-beta</fullName>
    </submittedName>
</protein>
<dbReference type="Proteomes" id="UP000235728">
    <property type="component" value="Unassembled WGS sequence"/>
</dbReference>
<reference evidence="2 3" key="1">
    <citation type="journal article" date="2016" name="Appl. Microbiol. Biotechnol.">
        <title>Characterization of T-DNA insertion mutants with decreased virulence in the entomopathogenic fungus Beauveria bassiana JEF-007.</title>
        <authorList>
            <person name="Kim S."/>
            <person name="Lee S.J."/>
            <person name="Nai Y.S."/>
            <person name="Yu J.S."/>
            <person name="Lee M.R."/>
            <person name="Yang Y.T."/>
            <person name="Kim J.S."/>
        </authorList>
    </citation>
    <scope>NUCLEOTIDE SEQUENCE [LARGE SCALE GENOMIC DNA]</scope>
    <source>
        <strain evidence="2 3">JEF-007</strain>
    </source>
</reference>
<comment type="caution">
    <text evidence="2">The sequence shown here is derived from an EMBL/GenBank/DDBJ whole genome shotgun (WGS) entry which is preliminary data.</text>
</comment>
<dbReference type="SMART" id="SM01182">
    <property type="entry name" value="EF-1_beta_acid"/>
    <property type="match status" value="1"/>
</dbReference>
<dbReference type="PANTHER" id="PTHR11595:SF21">
    <property type="entry name" value="ELONGATION FACTOR 1-BETA"/>
    <property type="match status" value="1"/>
</dbReference>
<evidence type="ECO:0000313" key="3">
    <source>
        <dbReference type="Proteomes" id="UP000235728"/>
    </source>
</evidence>
<dbReference type="AlphaFoldDB" id="A0A2N6NVJ2"/>